<evidence type="ECO:0000313" key="1">
    <source>
        <dbReference type="EMBL" id="KGL74171.1"/>
    </source>
</evidence>
<name>A0A099YXQ1_TINGU</name>
<protein>
    <submittedName>
        <fullName evidence="1">Uncharacterized protein</fullName>
    </submittedName>
</protein>
<proteinExistence type="predicted"/>
<accession>A0A099YXQ1</accession>
<dbReference type="EMBL" id="KL886754">
    <property type="protein sequence ID" value="KGL74171.1"/>
    <property type="molecule type" value="Genomic_DNA"/>
</dbReference>
<reference evidence="1 2" key="1">
    <citation type="submission" date="2014-06" db="EMBL/GenBank/DDBJ databases">
        <title>Genome evolution of avian class.</title>
        <authorList>
            <person name="Zhang G."/>
            <person name="Li C."/>
        </authorList>
    </citation>
    <scope>NUCLEOTIDE SEQUENCE [LARGE SCALE GENOMIC DNA]</scope>
    <source>
        <strain evidence="1">BGI_N309</strain>
    </source>
</reference>
<dbReference type="SUPFAM" id="SSF58069">
    <property type="entry name" value="Virus ectodomain"/>
    <property type="match status" value="1"/>
</dbReference>
<dbReference type="Gene3D" id="1.10.287.210">
    <property type="match status" value="1"/>
</dbReference>
<sequence length="60" mass="6908">AAIDFLLLAHGHGCEEFEGLCCFNLSDHSQSIHQQLRWLKDHTQKITREKGLMDGWLESL</sequence>
<gene>
    <name evidence="1" type="ORF">N309_11477</name>
</gene>
<feature type="non-terminal residue" evidence="1">
    <location>
        <position position="60"/>
    </location>
</feature>
<evidence type="ECO:0000313" key="2">
    <source>
        <dbReference type="Proteomes" id="UP000053641"/>
    </source>
</evidence>
<keyword evidence="2" id="KW-1185">Reference proteome</keyword>
<organism evidence="1 2">
    <name type="scientific">Tinamus guttatus</name>
    <name type="common">White-throated tinamou</name>
    <dbReference type="NCBI Taxonomy" id="94827"/>
    <lineage>
        <taxon>Eukaryota</taxon>
        <taxon>Metazoa</taxon>
        <taxon>Chordata</taxon>
        <taxon>Craniata</taxon>
        <taxon>Vertebrata</taxon>
        <taxon>Euteleostomi</taxon>
        <taxon>Archelosauria</taxon>
        <taxon>Archosauria</taxon>
        <taxon>Dinosauria</taxon>
        <taxon>Saurischia</taxon>
        <taxon>Theropoda</taxon>
        <taxon>Coelurosauria</taxon>
        <taxon>Aves</taxon>
        <taxon>Palaeognathae</taxon>
        <taxon>Tinamiformes</taxon>
        <taxon>Tinamidae</taxon>
        <taxon>Tinamus</taxon>
    </lineage>
</organism>
<feature type="non-terminal residue" evidence="1">
    <location>
        <position position="1"/>
    </location>
</feature>
<dbReference type="Proteomes" id="UP000053641">
    <property type="component" value="Unassembled WGS sequence"/>
</dbReference>
<dbReference type="AlphaFoldDB" id="A0A099YXQ1"/>